<feature type="region of interest" description="Disordered" evidence="1">
    <location>
        <begin position="1"/>
        <end position="59"/>
    </location>
</feature>
<evidence type="ECO:0000256" key="1">
    <source>
        <dbReference type="SAM" id="MobiDB-lite"/>
    </source>
</evidence>
<feature type="compositionally biased region" description="Basic and acidic residues" evidence="1">
    <location>
        <begin position="1"/>
        <end position="15"/>
    </location>
</feature>
<proteinExistence type="predicted"/>
<sequence length="59" mass="6480">MTDPQEQREQAREAVESLPGETALGNPDPTVPNQEDPGQYEREHAGRYADEQTPDPSGS</sequence>
<dbReference type="EMBL" id="JBHSQK010000045">
    <property type="protein sequence ID" value="MFC5950321.1"/>
    <property type="molecule type" value="Genomic_DNA"/>
</dbReference>
<comment type="caution">
    <text evidence="2">The sequence shown here is derived from an EMBL/GenBank/DDBJ whole genome shotgun (WGS) entry which is preliminary data.</text>
</comment>
<organism evidence="2 3">
    <name type="scientific">Pseudonocardia lutea</name>
    <dbReference type="NCBI Taxonomy" id="2172015"/>
    <lineage>
        <taxon>Bacteria</taxon>
        <taxon>Bacillati</taxon>
        <taxon>Actinomycetota</taxon>
        <taxon>Actinomycetes</taxon>
        <taxon>Pseudonocardiales</taxon>
        <taxon>Pseudonocardiaceae</taxon>
        <taxon>Pseudonocardia</taxon>
    </lineage>
</organism>
<name>A0ABW1ICC8_9PSEU</name>
<evidence type="ECO:0000313" key="3">
    <source>
        <dbReference type="Proteomes" id="UP001596119"/>
    </source>
</evidence>
<keyword evidence="3" id="KW-1185">Reference proteome</keyword>
<dbReference type="Proteomes" id="UP001596119">
    <property type="component" value="Unassembled WGS sequence"/>
</dbReference>
<evidence type="ECO:0000313" key="2">
    <source>
        <dbReference type="EMBL" id="MFC5950321.1"/>
    </source>
</evidence>
<dbReference type="RefSeq" id="WP_379567457.1">
    <property type="nucleotide sequence ID" value="NZ_JBHSQK010000045.1"/>
</dbReference>
<feature type="compositionally biased region" description="Basic and acidic residues" evidence="1">
    <location>
        <begin position="39"/>
        <end position="50"/>
    </location>
</feature>
<protein>
    <submittedName>
        <fullName evidence="2">Uncharacterized protein</fullName>
    </submittedName>
</protein>
<gene>
    <name evidence="2" type="ORF">ACFQH9_18810</name>
</gene>
<reference evidence="3" key="1">
    <citation type="journal article" date="2019" name="Int. J. Syst. Evol. Microbiol.">
        <title>The Global Catalogue of Microorganisms (GCM) 10K type strain sequencing project: providing services to taxonomists for standard genome sequencing and annotation.</title>
        <authorList>
            <consortium name="The Broad Institute Genomics Platform"/>
            <consortium name="The Broad Institute Genome Sequencing Center for Infectious Disease"/>
            <person name="Wu L."/>
            <person name="Ma J."/>
        </authorList>
    </citation>
    <scope>NUCLEOTIDE SEQUENCE [LARGE SCALE GENOMIC DNA]</scope>
    <source>
        <strain evidence="3">CGMCC 4.7397</strain>
    </source>
</reference>
<accession>A0ABW1ICC8</accession>